<dbReference type="GO" id="GO:0003729">
    <property type="term" value="F:mRNA binding"/>
    <property type="evidence" value="ECO:0007669"/>
    <property type="project" value="TreeGrafter"/>
</dbReference>
<evidence type="ECO:0000313" key="5">
    <source>
        <dbReference type="Proteomes" id="UP000323000"/>
    </source>
</evidence>
<keyword evidence="2" id="KW-0687">Ribonucleoprotein</keyword>
<protein>
    <recommendedName>
        <fullName evidence="3">Large ribosomal subunit protein bL12 C-terminal domain-containing protein</fullName>
    </recommendedName>
</protein>
<dbReference type="Proteomes" id="UP000323000">
    <property type="component" value="Chromosome 4"/>
</dbReference>
<dbReference type="GO" id="GO:0006412">
    <property type="term" value="P:translation"/>
    <property type="evidence" value="ECO:0007669"/>
    <property type="project" value="InterPro"/>
</dbReference>
<dbReference type="GO" id="GO:0003735">
    <property type="term" value="F:structural constituent of ribosome"/>
    <property type="evidence" value="ECO:0007669"/>
    <property type="project" value="InterPro"/>
</dbReference>
<dbReference type="Gene3D" id="3.30.1390.10">
    <property type="match status" value="3"/>
</dbReference>
<dbReference type="Pfam" id="PF00542">
    <property type="entry name" value="Ribosomal_L12"/>
    <property type="match status" value="3"/>
</dbReference>
<dbReference type="PANTHER" id="PTHR45987:SF1">
    <property type="entry name" value="50S RIBOSOMAL PROTEIN L7_L12-RELATED"/>
    <property type="match status" value="1"/>
</dbReference>
<feature type="domain" description="Large ribosomal subunit protein bL12 C-terminal" evidence="3">
    <location>
        <begin position="20"/>
        <end position="67"/>
    </location>
</feature>
<reference evidence="5" key="1">
    <citation type="journal article" date="2019" name="Gigascience">
        <title>De novo genome assembly of the endangered Acer yangbiense, a plant species with extremely small populations endemic to Yunnan Province, China.</title>
        <authorList>
            <person name="Yang J."/>
            <person name="Wariss H.M."/>
            <person name="Tao L."/>
            <person name="Zhang R."/>
            <person name="Yun Q."/>
            <person name="Hollingsworth P."/>
            <person name="Dao Z."/>
            <person name="Luo G."/>
            <person name="Guo H."/>
            <person name="Ma Y."/>
            <person name="Sun W."/>
        </authorList>
    </citation>
    <scope>NUCLEOTIDE SEQUENCE [LARGE SCALE GENOMIC DNA]</scope>
    <source>
        <strain evidence="5">cv. Malutang</strain>
    </source>
</reference>
<evidence type="ECO:0000313" key="4">
    <source>
        <dbReference type="EMBL" id="TXG65005.1"/>
    </source>
</evidence>
<dbReference type="EMBL" id="VAHF01000004">
    <property type="protein sequence ID" value="TXG65005.1"/>
    <property type="molecule type" value="Genomic_DNA"/>
</dbReference>
<evidence type="ECO:0000259" key="3">
    <source>
        <dbReference type="Pfam" id="PF00542"/>
    </source>
</evidence>
<feature type="domain" description="Large ribosomal subunit protein bL12 C-terminal" evidence="3">
    <location>
        <begin position="308"/>
        <end position="358"/>
    </location>
</feature>
<dbReference type="AlphaFoldDB" id="A0A5C7I777"/>
<dbReference type="GO" id="GO:0005840">
    <property type="term" value="C:ribosome"/>
    <property type="evidence" value="ECO:0007669"/>
    <property type="project" value="UniProtKB-KW"/>
</dbReference>
<proteinExistence type="predicted"/>
<comment type="caution">
    <text evidence="4">The sequence shown here is derived from an EMBL/GenBank/DDBJ whole genome shotgun (WGS) entry which is preliminary data.</text>
</comment>
<dbReference type="PANTHER" id="PTHR45987">
    <property type="entry name" value="39S RIBOSOMAL PROTEIN L12"/>
    <property type="match status" value="1"/>
</dbReference>
<dbReference type="GO" id="GO:0005739">
    <property type="term" value="C:mitochondrion"/>
    <property type="evidence" value="ECO:0007669"/>
    <property type="project" value="TreeGrafter"/>
</dbReference>
<evidence type="ECO:0000256" key="1">
    <source>
        <dbReference type="ARBA" id="ARBA00022980"/>
    </source>
</evidence>
<sequence>MAIGFIVQQPSEEKPKKTIFDLKLESYEASSKIKILKELRSVTNLDPKAVKELVENMPAVFKEGMYKILVLLRERMKGSNPLIILGMDVGYNRMGLAVSNDMTSGFDHVGVLDTHRFRKVLKFIELASDVRTSLNLVVMTKRAAIKSFKLAKQLDDYSGEEKPKKTIFDLKLESYEASSNIKILKELRSITNLDPKAAKELVENMPAVFKEGMERMKGSNPLIILGMDVGYNRMGLAVSNDMTSGFDHVGVLDTHRFRKVLKFIELASDVRTSLDLVVTTKRAAIESFKLAKQLNDYLGEEKPKKTIFDLKLESYEASSKIKILKELRSVTNLDPKAAKELVMKEPGDAGLAGATKEEKEEEGVEIDLKRLSTDCIFRLTDKINGLTLAEVARIGYIIMEKWEMNEPSTIRVMMHMLGMAWISR</sequence>
<gene>
    <name evidence="4" type="ORF">EZV62_011999</name>
</gene>
<accession>A0A5C7I777</accession>
<evidence type="ECO:0000256" key="2">
    <source>
        <dbReference type="ARBA" id="ARBA00023274"/>
    </source>
</evidence>
<dbReference type="SUPFAM" id="SSF54736">
    <property type="entry name" value="ClpS-like"/>
    <property type="match status" value="3"/>
</dbReference>
<name>A0A5C7I777_9ROSI</name>
<dbReference type="OrthoDB" id="250175at2759"/>
<organism evidence="4 5">
    <name type="scientific">Acer yangbiense</name>
    <dbReference type="NCBI Taxonomy" id="1000413"/>
    <lineage>
        <taxon>Eukaryota</taxon>
        <taxon>Viridiplantae</taxon>
        <taxon>Streptophyta</taxon>
        <taxon>Embryophyta</taxon>
        <taxon>Tracheophyta</taxon>
        <taxon>Spermatophyta</taxon>
        <taxon>Magnoliopsida</taxon>
        <taxon>eudicotyledons</taxon>
        <taxon>Gunneridae</taxon>
        <taxon>Pentapetalae</taxon>
        <taxon>rosids</taxon>
        <taxon>malvids</taxon>
        <taxon>Sapindales</taxon>
        <taxon>Sapindaceae</taxon>
        <taxon>Hippocastanoideae</taxon>
        <taxon>Acereae</taxon>
        <taxon>Acer</taxon>
    </lineage>
</organism>
<feature type="domain" description="Large ribosomal subunit protein bL12 C-terminal" evidence="3">
    <location>
        <begin position="168"/>
        <end position="215"/>
    </location>
</feature>
<keyword evidence="1" id="KW-0689">Ribosomal protein</keyword>
<dbReference type="GO" id="GO:1990904">
    <property type="term" value="C:ribonucleoprotein complex"/>
    <property type="evidence" value="ECO:0007669"/>
    <property type="project" value="UniProtKB-KW"/>
</dbReference>
<dbReference type="InterPro" id="IPR000206">
    <property type="entry name" value="Ribosomal_bL12"/>
</dbReference>
<dbReference type="InterPro" id="IPR013823">
    <property type="entry name" value="Ribosomal_bL12_C"/>
</dbReference>
<dbReference type="InterPro" id="IPR014719">
    <property type="entry name" value="Ribosomal_bL12_C/ClpS-like"/>
</dbReference>
<keyword evidence="5" id="KW-1185">Reference proteome</keyword>